<evidence type="ECO:0000256" key="1">
    <source>
        <dbReference type="PROSITE-ProRule" id="PRU00182"/>
    </source>
</evidence>
<comment type="caution">
    <text evidence="2">The sequence shown here is derived from an EMBL/GenBank/DDBJ whole genome shotgun (WGS) entry which is preliminary data.</text>
</comment>
<dbReference type="NCBIfam" id="TIGR02988">
    <property type="entry name" value="YaaA_near_RecF"/>
    <property type="match status" value="1"/>
</dbReference>
<proteinExistence type="predicted"/>
<name>A0A0A0I1D2_CLONO</name>
<dbReference type="Proteomes" id="UP000030012">
    <property type="component" value="Unassembled WGS sequence"/>
</dbReference>
<dbReference type="InterPro" id="IPR036986">
    <property type="entry name" value="S4_RNA-bd_sf"/>
</dbReference>
<evidence type="ECO:0000313" key="2">
    <source>
        <dbReference type="EMBL" id="KGM94602.1"/>
    </source>
</evidence>
<dbReference type="SUPFAM" id="SSF55174">
    <property type="entry name" value="Alpha-L RNA-binding motif"/>
    <property type="match status" value="1"/>
</dbReference>
<dbReference type="Gene3D" id="3.10.290.10">
    <property type="entry name" value="RNA-binding S4 domain"/>
    <property type="match status" value="1"/>
</dbReference>
<dbReference type="OrthoDB" id="9811532at2"/>
<sequence>MQEIKISTEFIKLDAFLKWSGIASMGSEAKFYIQNDEVLVNGEVENRRGRKLVIGDIVEFNGDAYKII</sequence>
<organism evidence="2 3">
    <name type="scientific">Clostridium novyi A str. 4552</name>
    <dbReference type="NCBI Taxonomy" id="1444289"/>
    <lineage>
        <taxon>Bacteria</taxon>
        <taxon>Bacillati</taxon>
        <taxon>Bacillota</taxon>
        <taxon>Clostridia</taxon>
        <taxon>Eubacteriales</taxon>
        <taxon>Clostridiaceae</taxon>
        <taxon>Clostridium</taxon>
    </lineage>
</organism>
<protein>
    <submittedName>
        <fullName evidence="2">RNA-binding protein</fullName>
    </submittedName>
</protein>
<dbReference type="CDD" id="cd00165">
    <property type="entry name" value="S4"/>
    <property type="match status" value="1"/>
</dbReference>
<dbReference type="AlphaFoldDB" id="A0A0A0I1D2"/>
<dbReference type="PROSITE" id="PS50889">
    <property type="entry name" value="S4"/>
    <property type="match status" value="1"/>
</dbReference>
<evidence type="ECO:0000313" key="3">
    <source>
        <dbReference type="Proteomes" id="UP000030012"/>
    </source>
</evidence>
<dbReference type="InterPro" id="IPR014330">
    <property type="entry name" value="RNA-bd_S4-rel_YaaA"/>
</dbReference>
<dbReference type="RefSeq" id="WP_039256116.1">
    <property type="nucleotide sequence ID" value="NZ_JENJ01000066.1"/>
</dbReference>
<keyword evidence="1" id="KW-0694">RNA-binding</keyword>
<accession>A0A0A0I1D2</accession>
<dbReference type="GO" id="GO:0003723">
    <property type="term" value="F:RNA binding"/>
    <property type="evidence" value="ECO:0007669"/>
    <property type="project" value="UniProtKB-KW"/>
</dbReference>
<dbReference type="EMBL" id="JENJ01000066">
    <property type="protein sequence ID" value="KGM94602.1"/>
    <property type="molecule type" value="Genomic_DNA"/>
</dbReference>
<reference evidence="2 3" key="1">
    <citation type="submission" date="2014-01" db="EMBL/GenBank/DDBJ databases">
        <title>Plasmidome dynamics in the species complex Clostridium novyi sensu lato converts strains of independent lineages into distinctly different pathogens.</title>
        <authorList>
            <person name="Skarin H."/>
            <person name="Segerman B."/>
        </authorList>
    </citation>
    <scope>NUCLEOTIDE SEQUENCE [LARGE SCALE GENOMIC DNA]</scope>
    <source>
        <strain evidence="2 3">4552</strain>
    </source>
</reference>
<gene>
    <name evidence="2" type="ORF">Z968_11360</name>
</gene>
<dbReference type="Pfam" id="PF13275">
    <property type="entry name" value="S4_2"/>
    <property type="match status" value="1"/>
</dbReference>